<evidence type="ECO:0000313" key="1">
    <source>
        <dbReference type="EMBL" id="MDA5398207.1"/>
    </source>
</evidence>
<dbReference type="EMBL" id="JAPJZI010000001">
    <property type="protein sequence ID" value="MDA5398207.1"/>
    <property type="molecule type" value="Genomic_DNA"/>
</dbReference>
<evidence type="ECO:0000313" key="2">
    <source>
        <dbReference type="Proteomes" id="UP001151234"/>
    </source>
</evidence>
<comment type="caution">
    <text evidence="1">The sequence shown here is derived from an EMBL/GenBank/DDBJ whole genome shotgun (WGS) entry which is preliminary data.</text>
</comment>
<name>A0A9X3UGR3_9HYPH</name>
<accession>A0A9X3UGR3</accession>
<keyword evidence="2" id="KW-1185">Reference proteome</keyword>
<dbReference type="Proteomes" id="UP001151234">
    <property type="component" value="Unassembled WGS sequence"/>
</dbReference>
<reference evidence="1" key="1">
    <citation type="submission" date="2022-11" db="EMBL/GenBank/DDBJ databases">
        <title>Draft genome sequence of Hoeflea poritis E7-10 and Hoeflea prorocentri PM5-8, separated from scleractinian coral Porites lutea and marine dinoflagellate.</title>
        <authorList>
            <person name="Zhang G."/>
            <person name="Wei Q."/>
            <person name="Cai L."/>
        </authorList>
    </citation>
    <scope>NUCLEOTIDE SEQUENCE</scope>
    <source>
        <strain evidence="1">PM5-8</strain>
    </source>
</reference>
<protein>
    <submittedName>
        <fullName evidence="1">Uncharacterized protein</fullName>
    </submittedName>
</protein>
<gene>
    <name evidence="1" type="ORF">OQ273_06425</name>
</gene>
<sequence>MNKLSARTLLSQSDLSPVEVLNADSRVPFLLLCEQRPRHPGLLSGTDLNAAQSLRDHISARRMDLNLAINQPNKIDPESDWFIPAHAEPRGLMHSLIEVRNDQLGDTAGVTVWADLLADAIQSTVEA</sequence>
<proteinExistence type="predicted"/>
<organism evidence="1 2">
    <name type="scientific">Hoeflea prorocentri</name>
    <dbReference type="NCBI Taxonomy" id="1922333"/>
    <lineage>
        <taxon>Bacteria</taxon>
        <taxon>Pseudomonadati</taxon>
        <taxon>Pseudomonadota</taxon>
        <taxon>Alphaproteobacteria</taxon>
        <taxon>Hyphomicrobiales</taxon>
        <taxon>Rhizobiaceae</taxon>
        <taxon>Hoeflea</taxon>
    </lineage>
</organism>
<dbReference type="SUPFAM" id="SSF53187">
    <property type="entry name" value="Zn-dependent exopeptidases"/>
    <property type="match status" value="1"/>
</dbReference>
<dbReference type="RefSeq" id="WP_267989643.1">
    <property type="nucleotide sequence ID" value="NZ_JAPJZI010000001.1"/>
</dbReference>
<dbReference type="AlphaFoldDB" id="A0A9X3UGR3"/>
<dbReference type="Gene3D" id="3.40.630.40">
    <property type="entry name" value="Zn-dependent exopeptidases"/>
    <property type="match status" value="1"/>
</dbReference>